<evidence type="ECO:0000313" key="1">
    <source>
        <dbReference type="EMBL" id="ANN79695.1"/>
    </source>
</evidence>
<accession>A0A193GIM7</accession>
<name>A0A193GIM7_9BORD</name>
<dbReference type="Proteomes" id="UP000091926">
    <property type="component" value="Chromosome"/>
</dbReference>
<protein>
    <recommendedName>
        <fullName evidence="3">DUF1444 family protein</fullName>
    </recommendedName>
</protein>
<proteinExistence type="predicted"/>
<dbReference type="OrthoDB" id="8631375at2"/>
<evidence type="ECO:0008006" key="3">
    <source>
        <dbReference type="Google" id="ProtNLM"/>
    </source>
</evidence>
<dbReference type="EMBL" id="CP016172">
    <property type="protein sequence ID" value="ANN79695.1"/>
    <property type="molecule type" value="Genomic_DNA"/>
</dbReference>
<reference evidence="1 2" key="1">
    <citation type="submission" date="2016-06" db="EMBL/GenBank/DDBJ databases">
        <title>Complete genome sequences of Bordetella bronchialis and Bordetella flabilis.</title>
        <authorList>
            <person name="LiPuma J.J."/>
            <person name="Spilker T."/>
        </authorList>
    </citation>
    <scope>NUCLEOTIDE SEQUENCE [LARGE SCALE GENOMIC DNA]</scope>
    <source>
        <strain evidence="1 2">AU10664</strain>
    </source>
</reference>
<dbReference type="RefSeq" id="WP_066663220.1">
    <property type="nucleotide sequence ID" value="NZ_CBCSCL010000015.1"/>
</dbReference>
<keyword evidence="2" id="KW-1185">Reference proteome</keyword>
<evidence type="ECO:0000313" key="2">
    <source>
        <dbReference type="Proteomes" id="UP000091926"/>
    </source>
</evidence>
<dbReference type="STRING" id="463014.BAU07_23540"/>
<dbReference type="AlphaFoldDB" id="A0A193GIM7"/>
<gene>
    <name evidence="1" type="ORF">BAU07_23540</name>
</gene>
<sequence>MSFLKNLLPARAPRVLDASGFAQAYARAAHALFPDGGIGIDPEVNGDTVQVRWTLPDGARAVQSLGNAYAAYVKAPADMDAIIAAHLDAAPAGAKPDAATRRAAILPVVKTRMWLAASTKQLQAAGVQDQDRFLSEPLTNELLTVYVEDRPDAMSYVAPDHLADMGVQRSDLRPLALENLRRMLPQITIEGGDGCYGVRLDGNYDASMVFLTNDWRDRVQIEGDPVVALPAREELLVCGGADREGQRRLREIAALVMARSPYGLSALLYTWRDGALVPYED</sequence>
<organism evidence="1 2">
    <name type="scientific">Bordetella flabilis</name>
    <dbReference type="NCBI Taxonomy" id="463014"/>
    <lineage>
        <taxon>Bacteria</taxon>
        <taxon>Pseudomonadati</taxon>
        <taxon>Pseudomonadota</taxon>
        <taxon>Betaproteobacteria</taxon>
        <taxon>Burkholderiales</taxon>
        <taxon>Alcaligenaceae</taxon>
        <taxon>Bordetella</taxon>
    </lineage>
</organism>
<dbReference type="KEGG" id="bfz:BAU07_23540"/>